<dbReference type="KEGG" id="nsn:EXE58_03945"/>
<dbReference type="PANTHER" id="PTHR48081">
    <property type="entry name" value="AB HYDROLASE SUPERFAMILY PROTEIN C4A8.06C"/>
    <property type="match status" value="1"/>
</dbReference>
<dbReference type="EMBL" id="CP038436">
    <property type="protein sequence ID" value="QBX54700.1"/>
    <property type="molecule type" value="Genomic_DNA"/>
</dbReference>
<dbReference type="Proteomes" id="UP000294853">
    <property type="component" value="Chromosome"/>
</dbReference>
<sequence length="321" mass="34275">MSELDPRLDPQLAGLLALVQGSGAPRMHEVTPDEARAMFRAMTVDFRDHSRVPQLESVTEATVPGGDGERPARIYRPRAGDLPTVVFFHGGGWVIGDLDTHDLTCRTIASLCDAVVLSVDYRLAPEHPFPAAVEDALAATRWAADHTAELGGSDVLAVAGDSAGGNLSAVVAQERRDAGERLDAQLLIYPGTDMLAELPSRTENAEGYFLDMPTMTWFAVNYLGAETDPAQPRLSPLRGDLAGVAPAVVVVAQFDPLRDEGTAYAEALAAAEVPVLVEEFDGLIHGFVDMGQHSVAAQQAIEETCRLFRALLHPADSGAEE</sequence>
<dbReference type="InterPro" id="IPR002168">
    <property type="entry name" value="Lipase_GDXG_HIS_AS"/>
</dbReference>
<evidence type="ECO:0000256" key="1">
    <source>
        <dbReference type="ARBA" id="ARBA00010515"/>
    </source>
</evidence>
<evidence type="ECO:0000259" key="3">
    <source>
        <dbReference type="Pfam" id="PF07859"/>
    </source>
</evidence>
<dbReference type="PROSITE" id="PS01173">
    <property type="entry name" value="LIPASE_GDXG_HIS"/>
    <property type="match status" value="1"/>
</dbReference>
<accession>A0A4P7IDF0</accession>
<dbReference type="RefSeq" id="WP_135266672.1">
    <property type="nucleotide sequence ID" value="NZ_CP038436.1"/>
</dbReference>
<dbReference type="GO" id="GO:0016787">
    <property type="term" value="F:hydrolase activity"/>
    <property type="evidence" value="ECO:0007669"/>
    <property type="project" value="UniProtKB-KW"/>
</dbReference>
<dbReference type="OrthoDB" id="3181909at2"/>
<dbReference type="InterPro" id="IPR050300">
    <property type="entry name" value="GDXG_lipolytic_enzyme"/>
</dbReference>
<reference evidence="4 5" key="1">
    <citation type="submission" date="2019-03" db="EMBL/GenBank/DDBJ databases">
        <title>Three New Species of Nocardioides, Nocardioides euryhalodurans sp. nov., Nocardioides seonyuensis sp. nov. and Nocardioides eburneoflavus sp. nov. Iolated from Soil.</title>
        <authorList>
            <person name="Roh S.G."/>
            <person name="Lee C."/>
            <person name="Kim M.-K."/>
            <person name="Kim S.B."/>
        </authorList>
    </citation>
    <scope>NUCLEOTIDE SEQUENCE [LARGE SCALE GENOMIC DNA]</scope>
    <source>
        <strain evidence="4 5">MMS17-SY207-3</strain>
    </source>
</reference>
<keyword evidence="5" id="KW-1185">Reference proteome</keyword>
<dbReference type="InterPro" id="IPR029058">
    <property type="entry name" value="AB_hydrolase_fold"/>
</dbReference>
<dbReference type="InterPro" id="IPR013094">
    <property type="entry name" value="AB_hydrolase_3"/>
</dbReference>
<proteinExistence type="inferred from homology"/>
<gene>
    <name evidence="4" type="ORF">EXE58_03945</name>
</gene>
<keyword evidence="2 4" id="KW-0378">Hydrolase</keyword>
<dbReference type="PANTHER" id="PTHR48081:SF8">
    <property type="entry name" value="ALPHA_BETA HYDROLASE FOLD-3 DOMAIN-CONTAINING PROTEIN-RELATED"/>
    <property type="match status" value="1"/>
</dbReference>
<dbReference type="AlphaFoldDB" id="A0A4P7IDF0"/>
<evidence type="ECO:0000313" key="5">
    <source>
        <dbReference type="Proteomes" id="UP000294853"/>
    </source>
</evidence>
<evidence type="ECO:0000313" key="4">
    <source>
        <dbReference type="EMBL" id="QBX54700.1"/>
    </source>
</evidence>
<dbReference type="Pfam" id="PF07859">
    <property type="entry name" value="Abhydrolase_3"/>
    <property type="match status" value="1"/>
</dbReference>
<protein>
    <submittedName>
        <fullName evidence="4">Alpha/beta hydrolase</fullName>
    </submittedName>
</protein>
<organism evidence="4 5">
    <name type="scientific">Nocardioides seonyuensis</name>
    <dbReference type="NCBI Taxonomy" id="2518371"/>
    <lineage>
        <taxon>Bacteria</taxon>
        <taxon>Bacillati</taxon>
        <taxon>Actinomycetota</taxon>
        <taxon>Actinomycetes</taxon>
        <taxon>Propionibacteriales</taxon>
        <taxon>Nocardioidaceae</taxon>
        <taxon>Nocardioides</taxon>
    </lineage>
</organism>
<dbReference type="SUPFAM" id="SSF53474">
    <property type="entry name" value="alpha/beta-Hydrolases"/>
    <property type="match status" value="1"/>
</dbReference>
<evidence type="ECO:0000256" key="2">
    <source>
        <dbReference type="ARBA" id="ARBA00022801"/>
    </source>
</evidence>
<dbReference type="Gene3D" id="3.40.50.1820">
    <property type="entry name" value="alpha/beta hydrolase"/>
    <property type="match status" value="1"/>
</dbReference>
<comment type="similarity">
    <text evidence="1">Belongs to the 'GDXG' lipolytic enzyme family.</text>
</comment>
<dbReference type="FunFam" id="3.40.50.1820:FF:000089">
    <property type="entry name" value="Alpha/beta hydrolase"/>
    <property type="match status" value="1"/>
</dbReference>
<feature type="domain" description="Alpha/beta hydrolase fold-3" evidence="3">
    <location>
        <begin position="85"/>
        <end position="288"/>
    </location>
</feature>
<name>A0A4P7IDF0_9ACTN</name>